<evidence type="ECO:0000256" key="15">
    <source>
        <dbReference type="PROSITE-ProRule" id="PRU00808"/>
    </source>
</evidence>
<evidence type="ECO:0000256" key="16">
    <source>
        <dbReference type="SAM" id="MobiDB-lite"/>
    </source>
</evidence>
<evidence type="ECO:0000256" key="3">
    <source>
        <dbReference type="ARBA" id="ARBA00004141"/>
    </source>
</evidence>
<keyword evidence="11 17" id="KW-0472">Membrane</keyword>
<evidence type="ECO:0000256" key="5">
    <source>
        <dbReference type="ARBA" id="ARBA00022490"/>
    </source>
</evidence>
<dbReference type="AlphaFoldDB" id="A0A195CWI9"/>
<evidence type="ECO:0000256" key="11">
    <source>
        <dbReference type="ARBA" id="ARBA00023136"/>
    </source>
</evidence>
<comment type="similarity">
    <text evidence="15">Belongs to the peptidase T1A family.</text>
</comment>
<dbReference type="InterPro" id="IPR023332">
    <property type="entry name" value="Proteasome_alpha-type"/>
</dbReference>
<dbReference type="SUPFAM" id="SSF56235">
    <property type="entry name" value="N-terminal nucleophile aminohydrolases (Ntn hydrolases)"/>
    <property type="match status" value="1"/>
</dbReference>
<evidence type="ECO:0000256" key="6">
    <source>
        <dbReference type="ARBA" id="ARBA00022606"/>
    </source>
</evidence>
<dbReference type="GO" id="GO:0005737">
    <property type="term" value="C:cytoplasm"/>
    <property type="evidence" value="ECO:0007669"/>
    <property type="project" value="UniProtKB-SubCell"/>
</dbReference>
<dbReference type="Gene3D" id="3.60.20.10">
    <property type="entry name" value="Glutamine Phosphoribosylpyrophosphate, subunit 1, domain 1"/>
    <property type="match status" value="1"/>
</dbReference>
<gene>
    <name evidence="18" type="ORF">ALC62_04510</name>
</gene>
<dbReference type="PROSITE" id="PS51475">
    <property type="entry name" value="PROTEASOME_ALPHA_2"/>
    <property type="match status" value="1"/>
</dbReference>
<comment type="subcellular location">
    <subcellularLocation>
        <location evidence="4">Cytoplasm</location>
    </subcellularLocation>
    <subcellularLocation>
        <location evidence="3">Membrane</location>
        <topology evidence="3">Multi-pass membrane protein</topology>
    </subcellularLocation>
    <subcellularLocation>
        <location evidence="2">Nucleus</location>
    </subcellularLocation>
</comment>
<feature type="compositionally biased region" description="Basic and acidic residues" evidence="16">
    <location>
        <begin position="923"/>
        <end position="933"/>
    </location>
</feature>
<feature type="transmembrane region" description="Helical" evidence="17">
    <location>
        <begin position="532"/>
        <end position="552"/>
    </location>
</feature>
<keyword evidence="7 17" id="KW-0812">Transmembrane</keyword>
<dbReference type="InterPro" id="IPR001353">
    <property type="entry name" value="Proteasome_sua/b"/>
</dbReference>
<dbReference type="Proteomes" id="UP000078542">
    <property type="component" value="Unassembled WGS sequence"/>
</dbReference>
<dbReference type="Pfam" id="PF02949">
    <property type="entry name" value="7tm_6"/>
    <property type="match status" value="2"/>
</dbReference>
<dbReference type="PANTHER" id="PTHR21137:SF42">
    <property type="entry name" value="ODORANT RECEPTOR 83A"/>
    <property type="match status" value="1"/>
</dbReference>
<feature type="transmembrane region" description="Helical" evidence="17">
    <location>
        <begin position="496"/>
        <end position="520"/>
    </location>
</feature>
<dbReference type="GO" id="GO:0005549">
    <property type="term" value="F:odorant binding"/>
    <property type="evidence" value="ECO:0007669"/>
    <property type="project" value="InterPro"/>
</dbReference>
<protein>
    <submittedName>
        <fullName evidence="18">Proteasome subunit alpha type-3</fullName>
    </submittedName>
</protein>
<comment type="function">
    <text evidence="1">The proteasome is a multicatalytic proteinase complex which is characterized by its ability to cleave peptides with Arg, Phe, Tyr, Leu, and Glu adjacent to the leaving group at neutral or slightly basic pH. The proteasome has an ATP-dependent proteolytic activity.</text>
</comment>
<evidence type="ECO:0000256" key="9">
    <source>
        <dbReference type="ARBA" id="ARBA00022942"/>
    </source>
</evidence>
<evidence type="ECO:0000256" key="17">
    <source>
        <dbReference type="SAM" id="Phobius"/>
    </source>
</evidence>
<evidence type="ECO:0000256" key="2">
    <source>
        <dbReference type="ARBA" id="ARBA00004123"/>
    </source>
</evidence>
<keyword evidence="10 17" id="KW-1133">Transmembrane helix</keyword>
<dbReference type="GO" id="GO:0019773">
    <property type="term" value="C:proteasome core complex, alpha-subunit complex"/>
    <property type="evidence" value="ECO:0007669"/>
    <property type="project" value="UniProtKB-UniRule"/>
</dbReference>
<dbReference type="STRING" id="456900.A0A195CWI9"/>
<evidence type="ECO:0000313" key="19">
    <source>
        <dbReference type="Proteomes" id="UP000078542"/>
    </source>
</evidence>
<evidence type="ECO:0000256" key="12">
    <source>
        <dbReference type="ARBA" id="ARBA00023170"/>
    </source>
</evidence>
<feature type="transmembrane region" description="Helical" evidence="17">
    <location>
        <begin position="17"/>
        <end position="35"/>
    </location>
</feature>
<keyword evidence="6" id="KW-0716">Sensory transduction</keyword>
<feature type="transmembrane region" description="Helical" evidence="17">
    <location>
        <begin position="358"/>
        <end position="376"/>
    </location>
</feature>
<feature type="compositionally biased region" description="Acidic residues" evidence="16">
    <location>
        <begin position="939"/>
        <end position="948"/>
    </location>
</feature>
<feature type="transmembrane region" description="Helical" evidence="17">
    <location>
        <begin position="74"/>
        <end position="95"/>
    </location>
</feature>
<keyword evidence="19" id="KW-1185">Reference proteome</keyword>
<evidence type="ECO:0000256" key="1">
    <source>
        <dbReference type="ARBA" id="ARBA00002000"/>
    </source>
</evidence>
<dbReference type="InterPro" id="IPR004117">
    <property type="entry name" value="7tm6_olfct_rcpt"/>
</dbReference>
<dbReference type="GO" id="GO:0007165">
    <property type="term" value="P:signal transduction"/>
    <property type="evidence" value="ECO:0007669"/>
    <property type="project" value="UniProtKB-KW"/>
</dbReference>
<dbReference type="InterPro" id="IPR029055">
    <property type="entry name" value="Ntn_hydrolases_N"/>
</dbReference>
<dbReference type="GO" id="GO:0004984">
    <property type="term" value="F:olfactory receptor activity"/>
    <property type="evidence" value="ECO:0007669"/>
    <property type="project" value="InterPro"/>
</dbReference>
<feature type="transmembrane region" description="Helical" evidence="17">
    <location>
        <begin position="210"/>
        <end position="235"/>
    </location>
</feature>
<evidence type="ECO:0000256" key="14">
    <source>
        <dbReference type="ARBA" id="ARBA00023242"/>
    </source>
</evidence>
<feature type="region of interest" description="Disordered" evidence="16">
    <location>
        <begin position="923"/>
        <end position="948"/>
    </location>
</feature>
<proteinExistence type="inferred from homology"/>
<dbReference type="CDD" id="cd03751">
    <property type="entry name" value="proteasome_alpha_type_3"/>
    <property type="match status" value="1"/>
</dbReference>
<feature type="transmembrane region" description="Helical" evidence="17">
    <location>
        <begin position="642"/>
        <end position="666"/>
    </location>
</feature>
<sequence>MNVLRAWGNLSRILENFVSATFSLMGVCKLIVTWYHGEKALRPLMASIMTDWMTSTSDWERNTMLKIAKRGRSLSFRCCLSAAGLNIFYLSLYLLRFFKNINQPQRNLVYRLGNLQRSPFYEITYFIQLSGGTYSILANYTIDSFVSILVLQVCAQLINLRTTLNNLVNELVSKSISSSRFRKGLAAIAVRHDHLIRNAKIIDGCYSSVLFLHVLAATFQICVITFQVFTVNLNFAIGWNRFNLSLVGIWPDPLQSPKQKSGLSRCRFMIASFFMLGFMCIPQSANLLFIWGNVDMMTENLATANIPVANSFMKAFTIWRKRKVLKPLVNFFYQDWYMPKTSEERTIMLKNAKIVRKISIWCTILTQVMVTIYIVLRISTIIRFSPSDPARPMLYTAYFPFDITRSPIFELICVCQILSAYSATVSYTGSDSFISMLVLHVCGQFENLRERLKNLANDPNAVKTSQEFKSKLRQIVMRHEHLNWFAKTIEDSFNMIMLIQMLSCTVQLCFQGFQVFRILINEEENSSLTFQLIFLFSFVGFVLAHLYVYCYVGEMLLVQSTEIGFSAYESNWFNVPGKEARNLLFILHRSTAPLCLTAGKFSTFSLQMFNPYKRTNDKKYAGSMLAEIAKELVQRSTTSSQVLTLNLSNLLLLLVLKVIVFGAGYIGHGYKGRELEDENIVSEGELALALGYLIGDTCLYRAACEEPHTAREYLGAAEMLLQTMKLMPQTVIGLRGKDGVVFAIEKIVTSKLYEPGANKRIFNIDQHVGMAVSGIISDARQIAETARSEAASYRAQYGVGIPLKYLNERVSMYMHAYTLYSAVRPYGCSVLLSAYETDGPVLYMIDPSGVSYGYYGCAVGKAKQSAKTEIEKLKLSEMTCKDLVKEAARIIYLVHDELKDKQFELEMSWVGAHTKGIHQRVPADLKTEAETKARQAMAEDSDSDTEDM</sequence>
<reference evidence="18 19" key="1">
    <citation type="submission" date="2016-03" db="EMBL/GenBank/DDBJ databases">
        <title>Cyphomyrmex costatus WGS genome.</title>
        <authorList>
            <person name="Nygaard S."/>
            <person name="Hu H."/>
            <person name="Boomsma J."/>
            <person name="Zhang G."/>
        </authorList>
    </citation>
    <scope>NUCLEOTIDE SEQUENCE [LARGE SCALE GENOMIC DNA]</scope>
    <source>
        <strain evidence="18">MS0001</strain>
        <tissue evidence="18">Whole body</tissue>
    </source>
</reference>
<dbReference type="EMBL" id="KQ977259">
    <property type="protein sequence ID" value="KYN04519.1"/>
    <property type="molecule type" value="Genomic_DNA"/>
</dbReference>
<dbReference type="GO" id="GO:0051603">
    <property type="term" value="P:proteolysis involved in protein catabolic process"/>
    <property type="evidence" value="ECO:0007669"/>
    <property type="project" value="InterPro"/>
</dbReference>
<dbReference type="Pfam" id="PF00227">
    <property type="entry name" value="Proteasome"/>
    <property type="match status" value="1"/>
</dbReference>
<evidence type="ECO:0000256" key="13">
    <source>
        <dbReference type="ARBA" id="ARBA00023224"/>
    </source>
</evidence>
<accession>A0A195CWI9</accession>
<keyword evidence="12" id="KW-0675">Receptor</keyword>
<organism evidence="18 19">
    <name type="scientific">Cyphomyrmex costatus</name>
    <dbReference type="NCBI Taxonomy" id="456900"/>
    <lineage>
        <taxon>Eukaryota</taxon>
        <taxon>Metazoa</taxon>
        <taxon>Ecdysozoa</taxon>
        <taxon>Arthropoda</taxon>
        <taxon>Hexapoda</taxon>
        <taxon>Insecta</taxon>
        <taxon>Pterygota</taxon>
        <taxon>Neoptera</taxon>
        <taxon>Endopterygota</taxon>
        <taxon>Hymenoptera</taxon>
        <taxon>Apocrita</taxon>
        <taxon>Aculeata</taxon>
        <taxon>Formicoidea</taxon>
        <taxon>Formicidae</taxon>
        <taxon>Myrmicinae</taxon>
        <taxon>Cyphomyrmex</taxon>
    </lineage>
</organism>
<evidence type="ECO:0000256" key="4">
    <source>
        <dbReference type="ARBA" id="ARBA00004496"/>
    </source>
</evidence>
<evidence type="ECO:0000256" key="8">
    <source>
        <dbReference type="ARBA" id="ARBA00022725"/>
    </source>
</evidence>
<dbReference type="GO" id="GO:0005634">
    <property type="term" value="C:nucleus"/>
    <property type="evidence" value="ECO:0007669"/>
    <property type="project" value="UniProtKB-SubCell"/>
</dbReference>
<name>A0A195CWI9_9HYME</name>
<dbReference type="GO" id="GO:0005886">
    <property type="term" value="C:plasma membrane"/>
    <property type="evidence" value="ECO:0007669"/>
    <property type="project" value="UniProtKB-SubCell"/>
</dbReference>
<feature type="transmembrane region" description="Helical" evidence="17">
    <location>
        <begin position="268"/>
        <end position="291"/>
    </location>
</feature>
<evidence type="ECO:0000256" key="7">
    <source>
        <dbReference type="ARBA" id="ARBA00022692"/>
    </source>
</evidence>
<keyword evidence="8" id="KW-0552">Olfaction</keyword>
<evidence type="ECO:0000313" key="18">
    <source>
        <dbReference type="EMBL" id="KYN04519.1"/>
    </source>
</evidence>
<dbReference type="FunFam" id="3.60.20.10:FF:000007">
    <property type="entry name" value="Proteasome subunit alpha type"/>
    <property type="match status" value="1"/>
</dbReference>
<evidence type="ECO:0000256" key="10">
    <source>
        <dbReference type="ARBA" id="ARBA00022989"/>
    </source>
</evidence>
<keyword evidence="14" id="KW-0539">Nucleus</keyword>
<keyword evidence="13" id="KW-0807">Transducer</keyword>
<keyword evidence="5" id="KW-0963">Cytoplasm</keyword>
<keyword evidence="9 15" id="KW-0647">Proteasome</keyword>
<dbReference type="PANTHER" id="PTHR21137">
    <property type="entry name" value="ODORANT RECEPTOR"/>
    <property type="match status" value="1"/>
</dbReference>